<dbReference type="AlphaFoldDB" id="A0ABD3T6Z0"/>
<reference evidence="1 2" key="1">
    <citation type="submission" date="2024-11" db="EMBL/GenBank/DDBJ databases">
        <title>Chromosome-level genome assembly of the freshwater bivalve Anodonta woodiana.</title>
        <authorList>
            <person name="Chen X."/>
        </authorList>
    </citation>
    <scope>NUCLEOTIDE SEQUENCE [LARGE SCALE GENOMIC DNA]</scope>
    <source>
        <strain evidence="1">MN2024</strain>
        <tissue evidence="1">Gills</tissue>
    </source>
</reference>
<dbReference type="EMBL" id="JBJQND010000019">
    <property type="protein sequence ID" value="KAL3832228.1"/>
    <property type="molecule type" value="Genomic_DNA"/>
</dbReference>
<comment type="caution">
    <text evidence="1">The sequence shown here is derived from an EMBL/GenBank/DDBJ whole genome shotgun (WGS) entry which is preliminary data.</text>
</comment>
<organism evidence="1 2">
    <name type="scientific">Sinanodonta woodiana</name>
    <name type="common">Chinese pond mussel</name>
    <name type="synonym">Anodonta woodiana</name>
    <dbReference type="NCBI Taxonomy" id="1069815"/>
    <lineage>
        <taxon>Eukaryota</taxon>
        <taxon>Metazoa</taxon>
        <taxon>Spiralia</taxon>
        <taxon>Lophotrochozoa</taxon>
        <taxon>Mollusca</taxon>
        <taxon>Bivalvia</taxon>
        <taxon>Autobranchia</taxon>
        <taxon>Heteroconchia</taxon>
        <taxon>Palaeoheterodonta</taxon>
        <taxon>Unionida</taxon>
        <taxon>Unionoidea</taxon>
        <taxon>Unionidae</taxon>
        <taxon>Unioninae</taxon>
        <taxon>Sinanodonta</taxon>
    </lineage>
</organism>
<sequence length="59" mass="6985">MAAFILMRLHERIAIRRYIIFRDRTDPLNDFTHDIILIIIDEMQIALDGEGGRCITREL</sequence>
<proteinExistence type="predicted"/>
<dbReference type="Proteomes" id="UP001634394">
    <property type="component" value="Unassembled WGS sequence"/>
</dbReference>
<protein>
    <submittedName>
        <fullName evidence="1">Uncharacterized protein</fullName>
    </submittedName>
</protein>
<gene>
    <name evidence="1" type="ORF">ACJMK2_023888</name>
</gene>
<accession>A0ABD3T6Z0</accession>
<name>A0ABD3T6Z0_SINWO</name>
<keyword evidence="2" id="KW-1185">Reference proteome</keyword>
<evidence type="ECO:0000313" key="2">
    <source>
        <dbReference type="Proteomes" id="UP001634394"/>
    </source>
</evidence>
<evidence type="ECO:0000313" key="1">
    <source>
        <dbReference type="EMBL" id="KAL3832228.1"/>
    </source>
</evidence>